<keyword evidence="2" id="KW-1133">Transmembrane helix</keyword>
<feature type="transmembrane region" description="Helical" evidence="2">
    <location>
        <begin position="90"/>
        <end position="110"/>
    </location>
</feature>
<gene>
    <name evidence="3" type="ORF">SAMN05444921_11366</name>
</gene>
<evidence type="ECO:0000313" key="3">
    <source>
        <dbReference type="EMBL" id="SDM77729.1"/>
    </source>
</evidence>
<keyword evidence="2" id="KW-0472">Membrane</keyword>
<accession>A0A1G9VZJ6</accession>
<evidence type="ECO:0000256" key="2">
    <source>
        <dbReference type="SAM" id="Phobius"/>
    </source>
</evidence>
<sequence length="115" mass="13284">MGDEPTLGEVVRRLEHVHQDLKEDFRELGVRLDSKVSMERYQLEQQARDAAAAHRDDRIKAIEDARESEERQKREEEQKLADRRASDRRLLFTALVAPVLLLLLTVYMNARGAGS</sequence>
<proteinExistence type="predicted"/>
<dbReference type="STRING" id="1196353.SAMN05444921_11366"/>
<evidence type="ECO:0000313" key="4">
    <source>
        <dbReference type="Proteomes" id="UP000199063"/>
    </source>
</evidence>
<dbReference type="EMBL" id="FNHI01000013">
    <property type="protein sequence ID" value="SDM77729.1"/>
    <property type="molecule type" value="Genomic_DNA"/>
</dbReference>
<evidence type="ECO:0000256" key="1">
    <source>
        <dbReference type="SAM" id="MobiDB-lite"/>
    </source>
</evidence>
<feature type="region of interest" description="Disordered" evidence="1">
    <location>
        <begin position="63"/>
        <end position="83"/>
    </location>
</feature>
<dbReference type="AlphaFoldDB" id="A0A1G9VZJ6"/>
<name>A0A1G9VZJ6_9ACTN</name>
<keyword evidence="4" id="KW-1185">Reference proteome</keyword>
<organism evidence="3 4">
    <name type="scientific">Streptomyces wuyuanensis</name>
    <dbReference type="NCBI Taxonomy" id="1196353"/>
    <lineage>
        <taxon>Bacteria</taxon>
        <taxon>Bacillati</taxon>
        <taxon>Actinomycetota</taxon>
        <taxon>Actinomycetes</taxon>
        <taxon>Kitasatosporales</taxon>
        <taxon>Streptomycetaceae</taxon>
        <taxon>Streptomyces</taxon>
    </lineage>
</organism>
<reference evidence="4" key="1">
    <citation type="submission" date="2016-10" db="EMBL/GenBank/DDBJ databases">
        <authorList>
            <person name="Varghese N."/>
            <person name="Submissions S."/>
        </authorList>
    </citation>
    <scope>NUCLEOTIDE SEQUENCE [LARGE SCALE GENOMIC DNA]</scope>
    <source>
        <strain evidence="4">CGMCC 4.7042</strain>
    </source>
</reference>
<dbReference type="GeneID" id="40831246"/>
<protein>
    <submittedName>
        <fullName evidence="3">Uncharacterized protein</fullName>
    </submittedName>
</protein>
<dbReference type="RefSeq" id="WP_093656641.1">
    <property type="nucleotide sequence ID" value="NZ_FNHI01000013.1"/>
</dbReference>
<dbReference type="OrthoDB" id="4263358at2"/>
<dbReference type="Proteomes" id="UP000199063">
    <property type="component" value="Unassembled WGS sequence"/>
</dbReference>
<keyword evidence="2" id="KW-0812">Transmembrane</keyword>